<dbReference type="Proteomes" id="UP000239203">
    <property type="component" value="Unassembled WGS sequence"/>
</dbReference>
<accession>A0A2S6GM02</accession>
<organism evidence="2 3">
    <name type="scientific">Actinokineospora auranticolor</name>
    <dbReference type="NCBI Taxonomy" id="155976"/>
    <lineage>
        <taxon>Bacteria</taxon>
        <taxon>Bacillati</taxon>
        <taxon>Actinomycetota</taxon>
        <taxon>Actinomycetes</taxon>
        <taxon>Pseudonocardiales</taxon>
        <taxon>Pseudonocardiaceae</taxon>
        <taxon>Actinokineospora</taxon>
    </lineage>
</organism>
<evidence type="ECO:0000313" key="2">
    <source>
        <dbReference type="EMBL" id="PPK66258.1"/>
    </source>
</evidence>
<comment type="caution">
    <text evidence="2">The sequence shown here is derived from an EMBL/GenBank/DDBJ whole genome shotgun (WGS) entry which is preliminary data.</text>
</comment>
<evidence type="ECO:0000313" key="3">
    <source>
        <dbReference type="Proteomes" id="UP000239203"/>
    </source>
</evidence>
<dbReference type="EMBL" id="PTIX01000011">
    <property type="protein sequence ID" value="PPK66258.1"/>
    <property type="molecule type" value="Genomic_DNA"/>
</dbReference>
<proteinExistence type="predicted"/>
<gene>
    <name evidence="2" type="ORF">CLV40_111222</name>
</gene>
<sequence length="38" mass="4259">MRRRDRQRDQMSTGPDVTQPVGPGPVRRINGVADPVRS</sequence>
<dbReference type="AlphaFoldDB" id="A0A2S6GM02"/>
<evidence type="ECO:0000256" key="1">
    <source>
        <dbReference type="SAM" id="MobiDB-lite"/>
    </source>
</evidence>
<keyword evidence="3" id="KW-1185">Reference proteome</keyword>
<protein>
    <submittedName>
        <fullName evidence="2">Uncharacterized protein</fullName>
    </submittedName>
</protein>
<reference evidence="2 3" key="1">
    <citation type="submission" date="2018-02" db="EMBL/GenBank/DDBJ databases">
        <title>Genomic Encyclopedia of Archaeal and Bacterial Type Strains, Phase II (KMG-II): from individual species to whole genera.</title>
        <authorList>
            <person name="Goeker M."/>
        </authorList>
    </citation>
    <scope>NUCLEOTIDE SEQUENCE [LARGE SCALE GENOMIC DNA]</scope>
    <source>
        <strain evidence="2 3">YU 961-1</strain>
    </source>
</reference>
<name>A0A2S6GM02_9PSEU</name>
<feature type="region of interest" description="Disordered" evidence="1">
    <location>
        <begin position="1"/>
        <end position="38"/>
    </location>
</feature>